<keyword evidence="1" id="KW-0472">Membrane</keyword>
<evidence type="ECO:0000313" key="2">
    <source>
        <dbReference type="EMBL" id="PTN02993.1"/>
    </source>
</evidence>
<name>A0A2T5BU38_9RHOB</name>
<reference evidence="2 3" key="1">
    <citation type="submission" date="2018-04" db="EMBL/GenBank/DDBJ databases">
        <title>Genomic Encyclopedia of Archaeal and Bacterial Type Strains, Phase II (KMG-II): from individual species to whole genera.</title>
        <authorList>
            <person name="Goeker M."/>
        </authorList>
    </citation>
    <scope>NUCLEOTIDE SEQUENCE [LARGE SCALE GENOMIC DNA]</scope>
    <source>
        <strain evidence="2 3">DSM 18064</strain>
    </source>
</reference>
<dbReference type="Proteomes" id="UP000243859">
    <property type="component" value="Unassembled WGS sequence"/>
</dbReference>
<dbReference type="InterPro" id="IPR046575">
    <property type="entry name" value="DUF6635"/>
</dbReference>
<feature type="transmembrane region" description="Helical" evidence="1">
    <location>
        <begin position="228"/>
        <end position="250"/>
    </location>
</feature>
<keyword evidence="3" id="KW-1185">Reference proteome</keyword>
<sequence length="305" mass="31871">MPHLPPETDAALKRAAHAYFAACRARLPGFVQETFGLRGSLRLHRHALGWDVAKAPVNLALSPVLISCRLGGALARRLGARRLGTWLSTRRILLPTQVTKATEHAILTGLLDLPAPGHDHNALAKALRAEPALAALFEQPGSPLRRALSDYTGTRSAVAEMTTALGTMGTGALALHSFTPGMVSLAPRVAAGLAQQAAIAAFPLGGLAGSMWYGLFPAAASPPMIGGALAALVILGAVVTAFAGVLADPVQTALGLHQRRLNRLIDAMEDAFTGDGKRAFAAREHYLARLLDMSDAGIASMRLLG</sequence>
<keyword evidence="1" id="KW-1133">Transmembrane helix</keyword>
<feature type="transmembrane region" description="Helical" evidence="1">
    <location>
        <begin position="197"/>
        <end position="216"/>
    </location>
</feature>
<evidence type="ECO:0000313" key="3">
    <source>
        <dbReference type="Proteomes" id="UP000243859"/>
    </source>
</evidence>
<dbReference type="EMBL" id="QAAA01000004">
    <property type="protein sequence ID" value="PTN02993.1"/>
    <property type="molecule type" value="Genomic_DNA"/>
</dbReference>
<dbReference type="Pfam" id="PF20340">
    <property type="entry name" value="DUF6635"/>
    <property type="match status" value="1"/>
</dbReference>
<dbReference type="AlphaFoldDB" id="A0A2T5BU38"/>
<organism evidence="2 3">
    <name type="scientific">Rhodovulum imhoffii</name>
    <dbReference type="NCBI Taxonomy" id="365340"/>
    <lineage>
        <taxon>Bacteria</taxon>
        <taxon>Pseudomonadati</taxon>
        <taxon>Pseudomonadota</taxon>
        <taxon>Alphaproteobacteria</taxon>
        <taxon>Rhodobacterales</taxon>
        <taxon>Paracoccaceae</taxon>
        <taxon>Rhodovulum</taxon>
    </lineage>
</organism>
<gene>
    <name evidence="2" type="ORF">C8N32_104104</name>
</gene>
<evidence type="ECO:0000256" key="1">
    <source>
        <dbReference type="SAM" id="Phobius"/>
    </source>
</evidence>
<comment type="caution">
    <text evidence="2">The sequence shown here is derived from an EMBL/GenBank/DDBJ whole genome shotgun (WGS) entry which is preliminary data.</text>
</comment>
<proteinExistence type="predicted"/>
<accession>A0A2T5BU38</accession>
<protein>
    <submittedName>
        <fullName evidence="2">Uncharacterized protein</fullName>
    </submittedName>
</protein>
<keyword evidence="1" id="KW-0812">Transmembrane</keyword>